<dbReference type="Proteomes" id="UP000634136">
    <property type="component" value="Unassembled WGS sequence"/>
</dbReference>
<dbReference type="InterPro" id="IPR005123">
    <property type="entry name" value="Oxoglu/Fe-dep_dioxygenase_dom"/>
</dbReference>
<dbReference type="Gene3D" id="2.60.120.590">
    <property type="entry name" value="Alpha-ketoglutarate-dependent dioxygenase AlkB-like"/>
    <property type="match status" value="1"/>
</dbReference>
<gene>
    <name evidence="4" type="ORF">G2W53_023737</name>
</gene>
<dbReference type="EMBL" id="JAAIUW010000008">
    <property type="protein sequence ID" value="KAF7818282.1"/>
    <property type="molecule type" value="Genomic_DNA"/>
</dbReference>
<organism evidence="4 5">
    <name type="scientific">Senna tora</name>
    <dbReference type="NCBI Taxonomy" id="362788"/>
    <lineage>
        <taxon>Eukaryota</taxon>
        <taxon>Viridiplantae</taxon>
        <taxon>Streptophyta</taxon>
        <taxon>Embryophyta</taxon>
        <taxon>Tracheophyta</taxon>
        <taxon>Spermatophyta</taxon>
        <taxon>Magnoliopsida</taxon>
        <taxon>eudicotyledons</taxon>
        <taxon>Gunneridae</taxon>
        <taxon>Pentapetalae</taxon>
        <taxon>rosids</taxon>
        <taxon>fabids</taxon>
        <taxon>Fabales</taxon>
        <taxon>Fabaceae</taxon>
        <taxon>Caesalpinioideae</taxon>
        <taxon>Cassia clade</taxon>
        <taxon>Senna</taxon>
    </lineage>
</organism>
<evidence type="ECO:0000256" key="1">
    <source>
        <dbReference type="ARBA" id="ARBA00007879"/>
    </source>
</evidence>
<reference evidence="4" key="1">
    <citation type="submission" date="2020-09" db="EMBL/GenBank/DDBJ databases">
        <title>Genome-Enabled Discovery of Anthraquinone Biosynthesis in Senna tora.</title>
        <authorList>
            <person name="Kang S.-H."/>
            <person name="Pandey R.P."/>
            <person name="Lee C.-M."/>
            <person name="Sim J.-S."/>
            <person name="Jeong J.-T."/>
            <person name="Choi B.-S."/>
            <person name="Jung M."/>
            <person name="Ginzburg D."/>
            <person name="Zhao K."/>
            <person name="Won S.Y."/>
            <person name="Oh T.-J."/>
            <person name="Yu Y."/>
            <person name="Kim N.-H."/>
            <person name="Lee O.R."/>
            <person name="Lee T.-H."/>
            <person name="Bashyal P."/>
            <person name="Kim T.-S."/>
            <person name="Lee W.-H."/>
            <person name="Kawkins C."/>
            <person name="Kim C.-K."/>
            <person name="Kim J.S."/>
            <person name="Ahn B.O."/>
            <person name="Rhee S.Y."/>
            <person name="Sohng J.K."/>
        </authorList>
    </citation>
    <scope>NUCLEOTIDE SEQUENCE</scope>
    <source>
        <tissue evidence="4">Leaf</tissue>
    </source>
</reference>
<name>A0A834TC94_9FABA</name>
<dbReference type="SUPFAM" id="SSF51197">
    <property type="entry name" value="Clavaminate synthase-like"/>
    <property type="match status" value="1"/>
</dbReference>
<dbReference type="GO" id="GO:0003729">
    <property type="term" value="F:mRNA binding"/>
    <property type="evidence" value="ECO:0007669"/>
    <property type="project" value="InterPro"/>
</dbReference>
<evidence type="ECO:0000259" key="3">
    <source>
        <dbReference type="PROSITE" id="PS51471"/>
    </source>
</evidence>
<comment type="caution">
    <text evidence="4">The sequence shown here is derived from an EMBL/GenBank/DDBJ whole genome shotgun (WGS) entry which is preliminary data.</text>
</comment>
<dbReference type="GO" id="GO:0032259">
    <property type="term" value="P:methylation"/>
    <property type="evidence" value="ECO:0007669"/>
    <property type="project" value="UniProtKB-KW"/>
</dbReference>
<accession>A0A834TC94</accession>
<dbReference type="GO" id="GO:0032451">
    <property type="term" value="F:demethylase activity"/>
    <property type="evidence" value="ECO:0007669"/>
    <property type="project" value="InterPro"/>
</dbReference>
<sequence>MPMAPVPASPAIDRVPPVGPTMLPMRSSPMMVPDSFAKDAILSWFRGEFAASNAIIDALCGHLTQLASAAGSSDYDSVFAAIHRRRLNWIPVIQMQKYHSIADVALELRKVAERKTEVKELSEGEKRSEDSKSTLDEKEKIEEKVIESNGNIGSDEGVEEYDSPDSEITDSGQYRCIWCVGSQEMQGSLMDICSNHEVCEGRPSQIKLRNGFKAKEPVKGHMVNVVKGLKLHEDIFTDSELCKLTDFVHEIHAAGRNGELSGETFILFNKQMKGNKREMIQLGVPIFGQIKEDAKSNIEPIPSLLQSVIDHLIQWQLIPEYRRPNGCIINFFEEGDYSQPFLKPPHLDQPLSTLFLSESTMAFGRVLMSENDGNYKGSLMLSLQKGSLLVMRGNSADIARHVMCPSPNRRISITFFRVRPDSNQCQSPTPAMTSAMTLWQPGISSSYALSNGALSGHEAMEMMPKWGILRAPMVMLAPVSPMVLNPRKLPRGGTGVFLPWNVPSRKPAKHLPPRAQRGRFLALPPPVESHMAESSSEGANI</sequence>
<dbReference type="PANTHER" id="PTHR31447">
    <property type="entry name" value="HYDROXYPROLINE-RICH GLYCOPROTEIN FAMILY PROTEIN-RELATED"/>
    <property type="match status" value="1"/>
</dbReference>
<dbReference type="PROSITE" id="PS51471">
    <property type="entry name" value="FE2OG_OXY"/>
    <property type="match status" value="1"/>
</dbReference>
<feature type="region of interest" description="Disordered" evidence="2">
    <location>
        <begin position="117"/>
        <end position="168"/>
    </location>
</feature>
<evidence type="ECO:0000313" key="5">
    <source>
        <dbReference type="Proteomes" id="UP000634136"/>
    </source>
</evidence>
<feature type="domain" description="Fe2OG dioxygenase" evidence="3">
    <location>
        <begin position="323"/>
        <end position="420"/>
    </location>
</feature>
<dbReference type="InterPro" id="IPR037151">
    <property type="entry name" value="AlkB-like_sf"/>
</dbReference>
<keyword evidence="4" id="KW-0489">Methyltransferase</keyword>
<feature type="compositionally biased region" description="Acidic residues" evidence="2">
    <location>
        <begin position="156"/>
        <end position="168"/>
    </location>
</feature>
<keyword evidence="4" id="KW-0808">Transferase</keyword>
<dbReference type="OrthoDB" id="1916097at2759"/>
<dbReference type="GO" id="GO:0008168">
    <property type="term" value="F:methyltransferase activity"/>
    <property type="evidence" value="ECO:0007669"/>
    <property type="project" value="UniProtKB-KW"/>
</dbReference>
<proteinExistence type="inferred from homology"/>
<evidence type="ECO:0000256" key="2">
    <source>
        <dbReference type="SAM" id="MobiDB-lite"/>
    </source>
</evidence>
<comment type="similarity">
    <text evidence="1">Belongs to the alkB family.</text>
</comment>
<dbReference type="AlphaFoldDB" id="A0A834TC94"/>
<dbReference type="PANTHER" id="PTHR31447:SF2">
    <property type="entry name" value="RNA DEMETHYLASE ALKBH10B"/>
    <property type="match status" value="1"/>
</dbReference>
<dbReference type="InterPro" id="IPR044842">
    <property type="entry name" value="ALKBH9B/ALKBH10B-like"/>
</dbReference>
<feature type="compositionally biased region" description="Basic and acidic residues" evidence="2">
    <location>
        <begin position="117"/>
        <end position="146"/>
    </location>
</feature>
<dbReference type="GO" id="GO:0006402">
    <property type="term" value="P:mRNA catabolic process"/>
    <property type="evidence" value="ECO:0007669"/>
    <property type="project" value="InterPro"/>
</dbReference>
<keyword evidence="5" id="KW-1185">Reference proteome</keyword>
<protein>
    <submittedName>
        <fullName evidence="4">RNA demethylase ALKBH10B-like</fullName>
    </submittedName>
</protein>
<evidence type="ECO:0000313" key="4">
    <source>
        <dbReference type="EMBL" id="KAF7818282.1"/>
    </source>
</evidence>